<feature type="region of interest" description="Disordered" evidence="4">
    <location>
        <begin position="1"/>
        <end position="277"/>
    </location>
</feature>
<feature type="domain" description="Sec23/Sec24 helical" evidence="7">
    <location>
        <begin position="702"/>
        <end position="803"/>
    </location>
</feature>
<organism evidence="9 10">
    <name type="scientific">Heterostelium pallidum (strain ATCC 26659 / Pp 5 / PN500)</name>
    <name type="common">Cellular slime mold</name>
    <name type="synonym">Polysphondylium pallidum</name>
    <dbReference type="NCBI Taxonomy" id="670386"/>
    <lineage>
        <taxon>Eukaryota</taxon>
        <taxon>Amoebozoa</taxon>
        <taxon>Evosea</taxon>
        <taxon>Eumycetozoa</taxon>
        <taxon>Dictyostelia</taxon>
        <taxon>Acytosteliales</taxon>
        <taxon>Acytosteliaceae</taxon>
        <taxon>Heterostelium</taxon>
    </lineage>
</organism>
<dbReference type="PANTHER" id="PTHR13803:SF4">
    <property type="entry name" value="SECRETORY 24CD, ISOFORM C"/>
    <property type="match status" value="1"/>
</dbReference>
<gene>
    <name evidence="9" type="primary">sec24l</name>
    <name evidence="9" type="ORF">PPL_08653</name>
</gene>
<dbReference type="AlphaFoldDB" id="D3BJC8"/>
<dbReference type="Gene3D" id="3.40.20.10">
    <property type="entry name" value="Severin"/>
    <property type="match status" value="1"/>
</dbReference>
<dbReference type="GO" id="GO:0008270">
    <property type="term" value="F:zinc ion binding"/>
    <property type="evidence" value="ECO:0007669"/>
    <property type="project" value="InterPro"/>
</dbReference>
<dbReference type="InParanoid" id="D3BJC8"/>
<evidence type="ECO:0000256" key="3">
    <source>
        <dbReference type="ARBA" id="ARBA00022927"/>
    </source>
</evidence>
<feature type="domain" description="Zinc finger Sec23/Sec24-type" evidence="5">
    <location>
        <begin position="360"/>
        <end position="398"/>
    </location>
</feature>
<feature type="compositionally biased region" description="Low complexity" evidence="4">
    <location>
        <begin position="87"/>
        <end position="106"/>
    </location>
</feature>
<dbReference type="InterPro" id="IPR029006">
    <property type="entry name" value="ADF-H/Gelsolin-like_dom_sf"/>
</dbReference>
<accession>D3BJC8</accession>
<dbReference type="GO" id="GO:0006886">
    <property type="term" value="P:intracellular protein transport"/>
    <property type="evidence" value="ECO:0007669"/>
    <property type="project" value="InterPro"/>
</dbReference>
<evidence type="ECO:0000256" key="1">
    <source>
        <dbReference type="ARBA" id="ARBA00008334"/>
    </source>
</evidence>
<evidence type="ECO:0000259" key="8">
    <source>
        <dbReference type="Pfam" id="PF08033"/>
    </source>
</evidence>
<dbReference type="InterPro" id="IPR036174">
    <property type="entry name" value="Znf_Sec23_Sec24_sf"/>
</dbReference>
<feature type="domain" description="Sec23/Sec24 beta-sandwich" evidence="8">
    <location>
        <begin position="609"/>
        <end position="690"/>
    </location>
</feature>
<dbReference type="OMA" id="RLCKHGD"/>
<dbReference type="InterPro" id="IPR036180">
    <property type="entry name" value="Gelsolin-like_dom_sf"/>
</dbReference>
<proteinExistence type="inferred from homology"/>
<feature type="compositionally biased region" description="Polar residues" evidence="4">
    <location>
        <begin position="266"/>
        <end position="277"/>
    </location>
</feature>
<dbReference type="Gene3D" id="2.60.40.1670">
    <property type="entry name" value="beta-sandwich domain of Sec23/24"/>
    <property type="match status" value="1"/>
</dbReference>
<dbReference type="Pfam" id="PF04815">
    <property type="entry name" value="Sec23_helical"/>
    <property type="match status" value="1"/>
</dbReference>
<name>D3BJC8_HETP5</name>
<dbReference type="Pfam" id="PF04810">
    <property type="entry name" value="zf-Sec23_Sec24"/>
    <property type="match status" value="1"/>
</dbReference>
<dbReference type="RefSeq" id="XP_020430136.1">
    <property type="nucleotide sequence ID" value="XM_020579461.1"/>
</dbReference>
<dbReference type="InterPro" id="IPR050550">
    <property type="entry name" value="SEC23_SEC24_subfamily"/>
</dbReference>
<dbReference type="InterPro" id="IPR006895">
    <property type="entry name" value="Znf_Sec23_Sec24"/>
</dbReference>
<dbReference type="FunCoup" id="D3BJC8">
    <property type="interactions" value="772"/>
</dbReference>
<evidence type="ECO:0000259" key="5">
    <source>
        <dbReference type="Pfam" id="PF04810"/>
    </source>
</evidence>
<keyword evidence="3" id="KW-0653">Protein transport</keyword>
<dbReference type="GO" id="GO:0030127">
    <property type="term" value="C:COPII vesicle coat"/>
    <property type="evidence" value="ECO:0007669"/>
    <property type="project" value="InterPro"/>
</dbReference>
<dbReference type="SUPFAM" id="SSF81995">
    <property type="entry name" value="beta-sandwich domain of Sec23/24"/>
    <property type="match status" value="1"/>
</dbReference>
<feature type="compositionally biased region" description="Low complexity" evidence="4">
    <location>
        <begin position="132"/>
        <end position="190"/>
    </location>
</feature>
<dbReference type="Pfam" id="PF08033">
    <property type="entry name" value="Sec23_BS"/>
    <property type="match status" value="1"/>
</dbReference>
<dbReference type="InterPro" id="IPR012990">
    <property type="entry name" value="Beta-sandwich_Sec23_24"/>
</dbReference>
<sequence>MSGPPPPNSYPQQGQQQGGYPQYQQQQQPPFGGQQAPPMQQHPYGGQQAPPMTNQQVPPPPPMQQQPYGGQQAPPMTNQQVPPPMQQHPYGGQQQQQVPQTQMYQPQSPPPPPTTQVYQTPTNFNQVPPPTAQTQPPQTQIYNSPPQVGQPMQQGYQPVYPQQPQPTTGYQPIQPPTGFQQQQQQPFGQTGYNQASPAPYGQPQQMQGNQQPYQQQQPQYGQPQQQQYQSQMPNIQNLSIGGNQGMPNLPNPMLQQQQPSVPQSSDNRINVAQVPSPSSIVDPMKPYIFNTNSNENPPPSSIQQVVIDQHVSIPQFMRSTIYTIPESEDLLNTTQLPFAVHTTPLANFEIPLIDHGVNGPIRCSRCLGYMNPHNTFVNGGKFFVCKLCDYENDVPTEYFSATLPNGLRTDYEQRPELQRGSYEFVAKKTNDPVLVPAYIFVIEISTFTISNGILINIVESLKKVLNEMYDKTPRRIGIITYDSEVHFWSFKKNYNMPQMKVITKNSVFVPIQDGFLVDYRESKTLVDFFFDNITNFFTKPLAPNREFVFGSAVQSASLALEKCGGRVFAFSTNLPKGNPGAIPKRDAKIEKNLLPSTAFNSFYKPPYGLRAAIKIRCSRGLTVTNNYGNVTEENGEIRIAGITDDKCITSLIKYDDKLKPKSKAYIQFAMMYTTIHGENRIRIHNIRLNVDSILPNFFKDADLDSIVTLFARYAARDIITTGPSQVRSQMVDKSLDLLASYRKNCAADKAHTQLILPECFKLLPIYILSMMKTPPFRISSDISPDLRYFYMNLLASLPPNKIIPLIYPRVYPIHNLQAEHGNPHPDKQHTVIPQFVRLSLEQIAQDGVYLFEDGRNIYCWVQQFANQNVLRDLFSIDTTVGNNSAKISKLFVSLNGANPYHQKVENIIAAIIRLRGMEPSKEVQFVVQNEFLDSTLRSQLFEDKSVDSVSYIDFLCQIHRQIQNKLSSSSLQRDSEILLMATTY</sequence>
<dbReference type="InterPro" id="IPR036465">
    <property type="entry name" value="vWFA_dom_sf"/>
</dbReference>
<dbReference type="SUPFAM" id="SSF82754">
    <property type="entry name" value="C-terminal, gelsolin-like domain of Sec23/24"/>
    <property type="match status" value="1"/>
</dbReference>
<feature type="compositionally biased region" description="Low complexity" evidence="4">
    <location>
        <begin position="10"/>
        <end position="41"/>
    </location>
</feature>
<feature type="compositionally biased region" description="Low complexity" evidence="4">
    <location>
        <begin position="65"/>
        <end position="76"/>
    </location>
</feature>
<dbReference type="Pfam" id="PF04811">
    <property type="entry name" value="Sec23_trunk"/>
    <property type="match status" value="1"/>
</dbReference>
<dbReference type="Gene3D" id="3.40.50.410">
    <property type="entry name" value="von Willebrand factor, type A domain"/>
    <property type="match status" value="1"/>
</dbReference>
<dbReference type="InterPro" id="IPR036175">
    <property type="entry name" value="Sec23/24_helical_dom_sf"/>
</dbReference>
<evidence type="ECO:0000256" key="4">
    <source>
        <dbReference type="SAM" id="MobiDB-lite"/>
    </source>
</evidence>
<dbReference type="Gene3D" id="2.30.30.380">
    <property type="entry name" value="Zn-finger domain of Sec23/24"/>
    <property type="match status" value="1"/>
</dbReference>
<evidence type="ECO:0000256" key="2">
    <source>
        <dbReference type="ARBA" id="ARBA00022448"/>
    </source>
</evidence>
<evidence type="ECO:0000313" key="10">
    <source>
        <dbReference type="Proteomes" id="UP000001396"/>
    </source>
</evidence>
<dbReference type="GO" id="GO:0000149">
    <property type="term" value="F:SNARE binding"/>
    <property type="evidence" value="ECO:0007669"/>
    <property type="project" value="TreeGrafter"/>
</dbReference>
<comment type="similarity">
    <text evidence="1">Belongs to the SEC23/SEC24 family. SEC24 subfamily.</text>
</comment>
<dbReference type="GeneID" id="31364132"/>
<dbReference type="GO" id="GO:0070971">
    <property type="term" value="C:endoplasmic reticulum exit site"/>
    <property type="evidence" value="ECO:0007669"/>
    <property type="project" value="TreeGrafter"/>
</dbReference>
<protein>
    <submittedName>
        <fullName evidence="9">Putative transport protein</fullName>
    </submittedName>
</protein>
<dbReference type="GO" id="GO:0090110">
    <property type="term" value="P:COPII-coated vesicle cargo loading"/>
    <property type="evidence" value="ECO:0007669"/>
    <property type="project" value="TreeGrafter"/>
</dbReference>
<dbReference type="Gene3D" id="1.20.120.730">
    <property type="entry name" value="Sec23/Sec24 helical domain"/>
    <property type="match status" value="1"/>
</dbReference>
<dbReference type="EMBL" id="ADBJ01000038">
    <property type="protein sequence ID" value="EFA78008.1"/>
    <property type="molecule type" value="Genomic_DNA"/>
</dbReference>
<reference evidence="9 10" key="1">
    <citation type="journal article" date="2011" name="Genome Res.">
        <title>Phylogeny-wide analysis of social amoeba genomes highlights ancient origins for complex intercellular communication.</title>
        <authorList>
            <person name="Heidel A.J."/>
            <person name="Lawal H.M."/>
            <person name="Felder M."/>
            <person name="Schilde C."/>
            <person name="Helps N.R."/>
            <person name="Tunggal B."/>
            <person name="Rivero F."/>
            <person name="John U."/>
            <person name="Schleicher M."/>
            <person name="Eichinger L."/>
            <person name="Platzer M."/>
            <person name="Noegel A.A."/>
            <person name="Schaap P."/>
            <person name="Gloeckner G."/>
        </authorList>
    </citation>
    <scope>NUCLEOTIDE SEQUENCE [LARGE SCALE GENOMIC DNA]</scope>
    <source>
        <strain evidence="10">ATCC 26659 / Pp 5 / PN500</strain>
    </source>
</reference>
<keyword evidence="10" id="KW-1185">Reference proteome</keyword>
<evidence type="ECO:0000259" key="7">
    <source>
        <dbReference type="Pfam" id="PF04815"/>
    </source>
</evidence>
<evidence type="ECO:0000259" key="6">
    <source>
        <dbReference type="Pfam" id="PF04811"/>
    </source>
</evidence>
<feature type="compositionally biased region" description="Low complexity" evidence="4">
    <location>
        <begin position="199"/>
        <end position="237"/>
    </location>
</feature>
<dbReference type="Proteomes" id="UP000001396">
    <property type="component" value="Unassembled WGS sequence"/>
</dbReference>
<dbReference type="STRING" id="670386.D3BJC8"/>
<evidence type="ECO:0000313" key="9">
    <source>
        <dbReference type="EMBL" id="EFA78008.1"/>
    </source>
</evidence>
<feature type="domain" description="Sec23/Sec24 trunk" evidence="6">
    <location>
        <begin position="435"/>
        <end position="588"/>
    </location>
</feature>
<comment type="caution">
    <text evidence="9">The sequence shown here is derived from an EMBL/GenBank/DDBJ whole genome shotgun (WGS) entry which is preliminary data.</text>
</comment>
<feature type="compositionally biased region" description="Low complexity" evidence="4">
    <location>
        <begin position="246"/>
        <end position="265"/>
    </location>
</feature>
<keyword evidence="2" id="KW-0813">Transport</keyword>
<dbReference type="PANTHER" id="PTHR13803">
    <property type="entry name" value="SEC24-RELATED PROTEIN"/>
    <property type="match status" value="1"/>
</dbReference>
<dbReference type="InterPro" id="IPR006900">
    <property type="entry name" value="Sec23/24_helical_dom"/>
</dbReference>
<dbReference type="SUPFAM" id="SSF82919">
    <property type="entry name" value="Zn-finger domain of Sec23/24"/>
    <property type="match status" value="1"/>
</dbReference>
<dbReference type="InterPro" id="IPR006896">
    <property type="entry name" value="Sec23/24_trunk_dom"/>
</dbReference>
<dbReference type="SUPFAM" id="SSF53300">
    <property type="entry name" value="vWA-like"/>
    <property type="match status" value="1"/>
</dbReference>
<dbReference type="SUPFAM" id="SSF81811">
    <property type="entry name" value="Helical domain of Sec23/24"/>
    <property type="match status" value="1"/>
</dbReference>